<dbReference type="CDD" id="cd00093">
    <property type="entry name" value="HTH_XRE"/>
    <property type="match status" value="1"/>
</dbReference>
<dbReference type="EMBL" id="JBHSAY010000024">
    <property type="protein sequence ID" value="MFC4135684.1"/>
    <property type="molecule type" value="Genomic_DNA"/>
</dbReference>
<evidence type="ECO:0000313" key="2">
    <source>
        <dbReference type="EMBL" id="MFC4135684.1"/>
    </source>
</evidence>
<dbReference type="Pfam" id="PF13560">
    <property type="entry name" value="HTH_31"/>
    <property type="match status" value="1"/>
</dbReference>
<comment type="caution">
    <text evidence="2">The sequence shown here is derived from an EMBL/GenBank/DDBJ whole genome shotgun (WGS) entry which is preliminary data.</text>
</comment>
<dbReference type="Proteomes" id="UP001595816">
    <property type="component" value="Unassembled WGS sequence"/>
</dbReference>
<reference evidence="3" key="1">
    <citation type="journal article" date="2019" name="Int. J. Syst. Evol. Microbiol.">
        <title>The Global Catalogue of Microorganisms (GCM) 10K type strain sequencing project: providing services to taxonomists for standard genome sequencing and annotation.</title>
        <authorList>
            <consortium name="The Broad Institute Genomics Platform"/>
            <consortium name="The Broad Institute Genome Sequencing Center for Infectious Disease"/>
            <person name="Wu L."/>
            <person name="Ma J."/>
        </authorList>
    </citation>
    <scope>NUCLEOTIDE SEQUENCE [LARGE SCALE GENOMIC DNA]</scope>
    <source>
        <strain evidence="3">CGMCC 4.7289</strain>
    </source>
</reference>
<dbReference type="SMART" id="SM00530">
    <property type="entry name" value="HTH_XRE"/>
    <property type="match status" value="1"/>
</dbReference>
<gene>
    <name evidence="2" type="ORF">ACFOZ4_34155</name>
</gene>
<proteinExistence type="predicted"/>
<feature type="domain" description="HTH cro/C1-type" evidence="1">
    <location>
        <begin position="22"/>
        <end position="62"/>
    </location>
</feature>
<dbReference type="SUPFAM" id="SSF47413">
    <property type="entry name" value="lambda repressor-like DNA-binding domains"/>
    <property type="match status" value="1"/>
</dbReference>
<sequence length="156" mass="16777">MAAHLRQLAPNLSAQHFFGAELRHRRTEAGLSQAALAGKVFVTANMVAKVEAAQRFPSLNLATRSDTVLDAGGALMRLYAFAVAERDEHRRLRQQSGLDVGEIMQLRRLLATITMVRTVEPSVPSLDVLDLIDGALSSAGAMGAQTDRVAVSRGGR</sequence>
<dbReference type="InterPro" id="IPR001387">
    <property type="entry name" value="Cro/C1-type_HTH"/>
</dbReference>
<dbReference type="PROSITE" id="PS50943">
    <property type="entry name" value="HTH_CROC1"/>
    <property type="match status" value="1"/>
</dbReference>
<evidence type="ECO:0000313" key="3">
    <source>
        <dbReference type="Proteomes" id="UP001595816"/>
    </source>
</evidence>
<dbReference type="InterPro" id="IPR010982">
    <property type="entry name" value="Lambda_DNA-bd_dom_sf"/>
</dbReference>
<protein>
    <submittedName>
        <fullName evidence="2">Multiprotein-bridging factor 1 family protein</fullName>
    </submittedName>
</protein>
<name>A0ABV8LZF2_9ACTN</name>
<keyword evidence="3" id="KW-1185">Reference proteome</keyword>
<accession>A0ABV8LZF2</accession>
<evidence type="ECO:0000259" key="1">
    <source>
        <dbReference type="PROSITE" id="PS50943"/>
    </source>
</evidence>
<dbReference type="RefSeq" id="WP_253760669.1">
    <property type="nucleotide sequence ID" value="NZ_JAMZDZ010000001.1"/>
</dbReference>
<dbReference type="Gene3D" id="1.10.260.40">
    <property type="entry name" value="lambda repressor-like DNA-binding domains"/>
    <property type="match status" value="1"/>
</dbReference>
<organism evidence="2 3">
    <name type="scientific">Hamadaea flava</name>
    <dbReference type="NCBI Taxonomy" id="1742688"/>
    <lineage>
        <taxon>Bacteria</taxon>
        <taxon>Bacillati</taxon>
        <taxon>Actinomycetota</taxon>
        <taxon>Actinomycetes</taxon>
        <taxon>Micromonosporales</taxon>
        <taxon>Micromonosporaceae</taxon>
        <taxon>Hamadaea</taxon>
    </lineage>
</organism>